<comment type="caution">
    <text evidence="2">The sequence shown here is derived from an EMBL/GenBank/DDBJ whole genome shotgun (WGS) entry which is preliminary data.</text>
</comment>
<evidence type="ECO:0000313" key="3">
    <source>
        <dbReference type="Proteomes" id="UP001217838"/>
    </source>
</evidence>
<keyword evidence="3" id="KW-1185">Reference proteome</keyword>
<dbReference type="EMBL" id="JAQNDN010000019">
    <property type="protein sequence ID" value="MDC0672124.1"/>
    <property type="molecule type" value="Genomic_DNA"/>
</dbReference>
<feature type="compositionally biased region" description="Low complexity" evidence="1">
    <location>
        <begin position="46"/>
        <end position="71"/>
    </location>
</feature>
<dbReference type="Proteomes" id="UP001217838">
    <property type="component" value="Unassembled WGS sequence"/>
</dbReference>
<feature type="compositionally biased region" description="Acidic residues" evidence="1">
    <location>
        <begin position="34"/>
        <end position="45"/>
    </location>
</feature>
<accession>A0ABT5BD89</accession>
<feature type="region of interest" description="Disordered" evidence="1">
    <location>
        <begin position="26"/>
        <end position="78"/>
    </location>
</feature>
<proteinExistence type="predicted"/>
<dbReference type="RefSeq" id="WP_272003371.1">
    <property type="nucleotide sequence ID" value="NZ_JAQNDN010000019.1"/>
</dbReference>
<evidence type="ECO:0000313" key="2">
    <source>
        <dbReference type="EMBL" id="MDC0672124.1"/>
    </source>
</evidence>
<evidence type="ECO:0000256" key="1">
    <source>
        <dbReference type="SAM" id="MobiDB-lite"/>
    </source>
</evidence>
<organism evidence="2 3">
    <name type="scientific">Nannocystis radixulma</name>
    <dbReference type="NCBI Taxonomy" id="2995305"/>
    <lineage>
        <taxon>Bacteria</taxon>
        <taxon>Pseudomonadati</taxon>
        <taxon>Myxococcota</taxon>
        <taxon>Polyangia</taxon>
        <taxon>Nannocystales</taxon>
        <taxon>Nannocystaceae</taxon>
        <taxon>Nannocystis</taxon>
    </lineage>
</organism>
<name>A0ABT5BD89_9BACT</name>
<sequence length="370" mass="39990">MLSRNPLPLHALILVSAILAPACKPEEGTATDTDATDTDGTDTDGTDSGATDSTASDSTATDTGTTQPTTGDTDDPPVEFQYCAEQHADGDVIVCDRAFDTMPRVHLPPDDDTTVFAGHPLALRDGRKVILVDEQGDLAFPGYQAEDPRVPEGFAWPSYEFIEHVYRISGTITTRADGVAIADAEVTPVLRLAPEVLDGQLLGIWEGTLSKRIDDGHYDETVRVPIRVNFDRFSDEHHDLHRWNPYDDADPILTYSLPVLGTMVNASQPITLSDGTCAPALTSLGEGNPWFGLGDEADLLRELAMHTLGDTQLLFMGWMGPMDPATPAALIQDEVRDVYTRFSAYPHGTPNGQHLDDFVRVSAGGEACTP</sequence>
<protein>
    <submittedName>
        <fullName evidence="2">Uncharacterized protein</fullName>
    </submittedName>
</protein>
<gene>
    <name evidence="2" type="ORF">POL58_30535</name>
</gene>
<reference evidence="2 3" key="1">
    <citation type="submission" date="2022-11" db="EMBL/GenBank/DDBJ databases">
        <title>Minimal conservation of predation-associated metabolite biosynthetic gene clusters underscores biosynthetic potential of Myxococcota including descriptions for ten novel species: Archangium lansinium sp. nov., Myxococcus landrumus sp. nov., Nannocystis bai.</title>
        <authorList>
            <person name="Ahearne A."/>
            <person name="Stevens C."/>
            <person name="Dowd S."/>
        </authorList>
    </citation>
    <scope>NUCLEOTIDE SEQUENCE [LARGE SCALE GENOMIC DNA]</scope>
    <source>
        <strain evidence="2 3">NCELM</strain>
    </source>
</reference>